<comment type="cofactor">
    <cofactor evidence="1">
        <name>(R)-lipoate</name>
        <dbReference type="ChEBI" id="CHEBI:83088"/>
    </cofactor>
</comment>
<dbReference type="Proteomes" id="UP001597034">
    <property type="component" value="Unassembled WGS sequence"/>
</dbReference>
<dbReference type="AlphaFoldDB" id="A0ABD6DL11"/>
<dbReference type="PANTHER" id="PTHR43178:SF5">
    <property type="entry name" value="LIPOAMIDE ACYLTRANSFERASE COMPONENT OF BRANCHED-CHAIN ALPHA-KETO ACID DEHYDROGENASE COMPLEX, MITOCHONDRIAL"/>
    <property type="match status" value="1"/>
</dbReference>
<feature type="domain" description="2-oxoacid dehydrogenase acyltransferase catalytic" evidence="4">
    <location>
        <begin position="176"/>
        <end position="254"/>
    </location>
</feature>
<dbReference type="InterPro" id="IPR050743">
    <property type="entry name" value="2-oxoacid_DH_E2_comp"/>
</dbReference>
<gene>
    <name evidence="5" type="ORF">ACFSBL_08770</name>
</gene>
<dbReference type="EMBL" id="JBHUDO010000002">
    <property type="protein sequence ID" value="MFD1645773.1"/>
    <property type="molecule type" value="Genomic_DNA"/>
</dbReference>
<keyword evidence="2" id="KW-0808">Transferase</keyword>
<feature type="domain" description="2-oxoacid dehydrogenase acyltransferase catalytic" evidence="4">
    <location>
        <begin position="6"/>
        <end position="142"/>
    </location>
</feature>
<dbReference type="GO" id="GO:0016746">
    <property type="term" value="F:acyltransferase activity"/>
    <property type="evidence" value="ECO:0007669"/>
    <property type="project" value="UniProtKB-KW"/>
</dbReference>
<dbReference type="InterPro" id="IPR001078">
    <property type="entry name" value="2-oxoacid_DH_actylTfrase"/>
</dbReference>
<organism evidence="5 6">
    <name type="scientific">Haloarchaeobius litoreus</name>
    <dbReference type="NCBI Taxonomy" id="755306"/>
    <lineage>
        <taxon>Archaea</taxon>
        <taxon>Methanobacteriati</taxon>
        <taxon>Methanobacteriota</taxon>
        <taxon>Stenosarchaea group</taxon>
        <taxon>Halobacteria</taxon>
        <taxon>Halobacteriales</taxon>
        <taxon>Halorubellaceae</taxon>
        <taxon>Haloarchaeobius</taxon>
    </lineage>
</organism>
<evidence type="ECO:0000256" key="1">
    <source>
        <dbReference type="ARBA" id="ARBA00001938"/>
    </source>
</evidence>
<evidence type="ECO:0000256" key="2">
    <source>
        <dbReference type="ARBA" id="ARBA00022679"/>
    </source>
</evidence>
<keyword evidence="3" id="KW-0012">Acyltransferase</keyword>
<evidence type="ECO:0000259" key="4">
    <source>
        <dbReference type="Pfam" id="PF00198"/>
    </source>
</evidence>
<evidence type="ECO:0000256" key="3">
    <source>
        <dbReference type="ARBA" id="ARBA00023315"/>
    </source>
</evidence>
<dbReference type="RefSeq" id="WP_256398710.1">
    <property type="nucleotide sequence ID" value="NZ_JANHJR010000001.1"/>
</dbReference>
<comment type="caution">
    <text evidence="5">The sequence shown here is derived from an EMBL/GenBank/DDBJ whole genome shotgun (WGS) entry which is preliminary data.</text>
</comment>
<dbReference type="Pfam" id="PF00198">
    <property type="entry name" value="2-oxoacid_dh"/>
    <property type="match status" value="2"/>
</dbReference>
<dbReference type="InterPro" id="IPR023213">
    <property type="entry name" value="CAT-like_dom_sf"/>
</dbReference>
<sequence length="288" mass="31736">MDERGEHVERLAPAHRATADYMQVAGGRSNVHGLVEVDVTEARRRIRQFETATGEELSFTAFLACCLARAIEYHPRVNAYRDWRGRLHVFEDVDVNVLVETTGGGGEQLGVPHVVRAVNDRSLRAVHDEIRGAQYSQKSTALSWGERAALRLPGVVRRLVWRLPRWFPRRWKLLAGTVAITSVGMFGEGGGWAVSPTNYTVQLTVGGIAEKPRVVDGGLSTRELLSLTVTFDHDVVDGAQAARFVDRLVALIEDGYGLPAATQGATPEVESSLRSRLSSLVDRVTGRW</sequence>
<evidence type="ECO:0000313" key="5">
    <source>
        <dbReference type="EMBL" id="MFD1645773.1"/>
    </source>
</evidence>
<evidence type="ECO:0000313" key="6">
    <source>
        <dbReference type="Proteomes" id="UP001597034"/>
    </source>
</evidence>
<reference evidence="5 6" key="1">
    <citation type="journal article" date="2019" name="Int. J. Syst. Evol. Microbiol.">
        <title>The Global Catalogue of Microorganisms (GCM) 10K type strain sequencing project: providing services to taxonomists for standard genome sequencing and annotation.</title>
        <authorList>
            <consortium name="The Broad Institute Genomics Platform"/>
            <consortium name="The Broad Institute Genome Sequencing Center for Infectious Disease"/>
            <person name="Wu L."/>
            <person name="Ma J."/>
        </authorList>
    </citation>
    <scope>NUCLEOTIDE SEQUENCE [LARGE SCALE GENOMIC DNA]</scope>
    <source>
        <strain evidence="5 6">CGMCC 1.10390</strain>
    </source>
</reference>
<protein>
    <submittedName>
        <fullName evidence="5">2-oxo acid dehydrogenase subunit E2</fullName>
    </submittedName>
</protein>
<dbReference type="SUPFAM" id="SSF52777">
    <property type="entry name" value="CoA-dependent acyltransferases"/>
    <property type="match status" value="1"/>
</dbReference>
<proteinExistence type="predicted"/>
<name>A0ABD6DL11_9EURY</name>
<accession>A0ABD6DL11</accession>
<dbReference type="PANTHER" id="PTHR43178">
    <property type="entry name" value="DIHYDROLIPOAMIDE ACETYLTRANSFERASE COMPONENT OF PYRUVATE DEHYDROGENASE COMPLEX"/>
    <property type="match status" value="1"/>
</dbReference>
<keyword evidence="6" id="KW-1185">Reference proteome</keyword>
<dbReference type="Gene3D" id="3.30.559.10">
    <property type="entry name" value="Chloramphenicol acetyltransferase-like domain"/>
    <property type="match status" value="1"/>
</dbReference>